<accession>C7NS66</accession>
<dbReference type="PANTHER" id="PTHR30244:SF34">
    <property type="entry name" value="DTDP-4-AMINO-4,6-DIDEOXYGALACTOSE TRANSAMINASE"/>
    <property type="match status" value="1"/>
</dbReference>
<dbReference type="InterPro" id="IPR000653">
    <property type="entry name" value="DegT/StrS_aminotransferase"/>
</dbReference>
<gene>
    <name evidence="2" type="ordered locus">Huta_0486</name>
</gene>
<dbReference type="InterPro" id="IPR015422">
    <property type="entry name" value="PyrdxlP-dep_Trfase_small"/>
</dbReference>
<evidence type="ECO:0000256" key="1">
    <source>
        <dbReference type="RuleBase" id="RU004508"/>
    </source>
</evidence>
<dbReference type="Gene3D" id="3.90.1150.10">
    <property type="entry name" value="Aspartate Aminotransferase, domain 1"/>
    <property type="match status" value="1"/>
</dbReference>
<proteinExistence type="inferred from homology"/>
<name>C7NS66_HALUD</name>
<dbReference type="eggNOG" id="arCOG00118">
    <property type="taxonomic scope" value="Archaea"/>
</dbReference>
<dbReference type="Gene3D" id="3.40.640.10">
    <property type="entry name" value="Type I PLP-dependent aspartate aminotransferase-like (Major domain)"/>
    <property type="match status" value="1"/>
</dbReference>
<dbReference type="GeneID" id="8382753"/>
<keyword evidence="1" id="KW-0663">Pyridoxal phosphate</keyword>
<dbReference type="STRING" id="519442.Huta_0486"/>
<dbReference type="Proteomes" id="UP000002071">
    <property type="component" value="Chromosome"/>
</dbReference>
<dbReference type="GO" id="GO:0000271">
    <property type="term" value="P:polysaccharide biosynthetic process"/>
    <property type="evidence" value="ECO:0007669"/>
    <property type="project" value="TreeGrafter"/>
</dbReference>
<protein>
    <submittedName>
        <fullName evidence="2">DegT/DnrJ/EryC1/StrS aminotransferase</fullName>
    </submittedName>
</protein>
<keyword evidence="2" id="KW-0032">Aminotransferase</keyword>
<organism evidence="2 3">
    <name type="scientific">Halorhabdus utahensis (strain DSM 12940 / JCM 11049 / AX-2)</name>
    <dbReference type="NCBI Taxonomy" id="519442"/>
    <lineage>
        <taxon>Archaea</taxon>
        <taxon>Methanobacteriati</taxon>
        <taxon>Methanobacteriota</taxon>
        <taxon>Stenosarchaea group</taxon>
        <taxon>Halobacteria</taxon>
        <taxon>Halobacteriales</taxon>
        <taxon>Haloarculaceae</taxon>
        <taxon>Halorhabdus</taxon>
    </lineage>
</organism>
<dbReference type="InterPro" id="IPR015424">
    <property type="entry name" value="PyrdxlP-dep_Trfase"/>
</dbReference>
<dbReference type="InterPro" id="IPR015421">
    <property type="entry name" value="PyrdxlP-dep_Trfase_major"/>
</dbReference>
<dbReference type="EMBL" id="CP001687">
    <property type="protein sequence ID" value="ACV10673.1"/>
    <property type="molecule type" value="Genomic_DNA"/>
</dbReference>
<dbReference type="HOGENOM" id="CLU_638742_0_0_2"/>
<dbReference type="Pfam" id="PF01041">
    <property type="entry name" value="DegT_DnrJ_EryC1"/>
    <property type="match status" value="2"/>
</dbReference>
<keyword evidence="2" id="KW-0808">Transferase</keyword>
<dbReference type="GO" id="GO:0030170">
    <property type="term" value="F:pyridoxal phosphate binding"/>
    <property type="evidence" value="ECO:0007669"/>
    <property type="project" value="TreeGrafter"/>
</dbReference>
<dbReference type="KEGG" id="hut:Huta_0486"/>
<dbReference type="PANTHER" id="PTHR30244">
    <property type="entry name" value="TRANSAMINASE"/>
    <property type="match status" value="1"/>
</dbReference>
<dbReference type="AlphaFoldDB" id="C7NS66"/>
<evidence type="ECO:0000313" key="2">
    <source>
        <dbReference type="EMBL" id="ACV10673.1"/>
    </source>
</evidence>
<keyword evidence="3" id="KW-1185">Reference proteome</keyword>
<dbReference type="GO" id="GO:0008483">
    <property type="term" value="F:transaminase activity"/>
    <property type="evidence" value="ECO:0007669"/>
    <property type="project" value="UniProtKB-KW"/>
</dbReference>
<comment type="similarity">
    <text evidence="1">Belongs to the DegT/DnrJ/EryC1 family.</text>
</comment>
<dbReference type="RefSeq" id="WP_015788254.1">
    <property type="nucleotide sequence ID" value="NC_013158.1"/>
</dbReference>
<dbReference type="PIRSF" id="PIRSF000390">
    <property type="entry name" value="PLP_StrS"/>
    <property type="match status" value="1"/>
</dbReference>
<sequence>MEQHDARTINRLEDGVEDDRVERPRRWRLVPPAITPIALRDVCSGLLDSIRRKARDGFQRDMEAFFDADTSATYTSYRRALASCVHELRANTPDECREVLIPAFCSPDFPETIEGVGLEAARYDVDPTTLAANPSAIEAAVTEHTLAVVAVNVLGYTSPMETLAETCSDRDVFLIEALGYAPGTEYKGQRLGTFGDCAVLNFQQGKPIPVGGGMILSQNPDLAFSDQGRSRTRANVGAITGYALLSRPRRYYAYTRAKEWLDRFGRLNWRPTTHPESKFAVEYDPPFATMSDFQGAIASRVFDRLEDNREQRAKTAQFYTEALSTCPKVRSIDPIGGLTRHQYVRFPLIAETQPLRDRIGQALNEAGIQATTLYDWPMIDPTSFPGAGKLQRHILTLPTHPYVDERDRRLVVETIRTAVARDTTDTHSG</sequence>
<evidence type="ECO:0000313" key="3">
    <source>
        <dbReference type="Proteomes" id="UP000002071"/>
    </source>
</evidence>
<reference evidence="2 3" key="1">
    <citation type="journal article" date="2009" name="Stand. Genomic Sci.">
        <title>Complete genome sequence of Halorhabdus utahensis type strain (AX-2).</title>
        <authorList>
            <person name="Anderson I."/>
            <person name="Tindall B.J."/>
            <person name="Pomrenke H."/>
            <person name="Goker M."/>
            <person name="Lapidus A."/>
            <person name="Nolan M."/>
            <person name="Copeland A."/>
            <person name="Glavina Del Rio T."/>
            <person name="Chen F."/>
            <person name="Tice H."/>
            <person name="Cheng J.F."/>
            <person name="Lucas S."/>
            <person name="Chertkov O."/>
            <person name="Bruce D."/>
            <person name="Brettin T."/>
            <person name="Detter J.C."/>
            <person name="Han C."/>
            <person name="Goodwin L."/>
            <person name="Land M."/>
            <person name="Hauser L."/>
            <person name="Chang Y.J."/>
            <person name="Jeffries C.D."/>
            <person name="Pitluck S."/>
            <person name="Pati A."/>
            <person name="Mavromatis K."/>
            <person name="Ivanova N."/>
            <person name="Ovchinnikova G."/>
            <person name="Chen A."/>
            <person name="Palaniappan K."/>
            <person name="Chain P."/>
            <person name="Rohde M."/>
            <person name="Bristow J."/>
            <person name="Eisen J.A."/>
            <person name="Markowitz V."/>
            <person name="Hugenholtz P."/>
            <person name="Kyrpides N.C."/>
            <person name="Klenk H.P."/>
        </authorList>
    </citation>
    <scope>NUCLEOTIDE SEQUENCE [LARGE SCALE GENOMIC DNA]</scope>
    <source>
        <strain evidence="3">DSM 12940 / JCM 11049 / AX-2</strain>
    </source>
</reference>
<dbReference type="SUPFAM" id="SSF53383">
    <property type="entry name" value="PLP-dependent transferases"/>
    <property type="match status" value="1"/>
</dbReference>